<comment type="similarity">
    <text evidence="2">Belongs to the UPF0014 family.</text>
</comment>
<feature type="transmembrane region" description="Helical" evidence="6">
    <location>
        <begin position="117"/>
        <end position="138"/>
    </location>
</feature>
<dbReference type="InterPro" id="IPR005226">
    <property type="entry name" value="UPF0014_fam"/>
</dbReference>
<dbReference type="OrthoDB" id="9791807at2"/>
<keyword evidence="3 6" id="KW-0812">Transmembrane</keyword>
<keyword evidence="4 6" id="KW-1133">Transmembrane helix</keyword>
<evidence type="ECO:0000256" key="6">
    <source>
        <dbReference type="SAM" id="Phobius"/>
    </source>
</evidence>
<dbReference type="Pfam" id="PF03649">
    <property type="entry name" value="UPF0014"/>
    <property type="match status" value="1"/>
</dbReference>
<comment type="subcellular location">
    <subcellularLocation>
        <location evidence="1">Membrane</location>
        <topology evidence="1">Multi-pass membrane protein</topology>
    </subcellularLocation>
</comment>
<evidence type="ECO:0000256" key="3">
    <source>
        <dbReference type="ARBA" id="ARBA00022692"/>
    </source>
</evidence>
<evidence type="ECO:0000256" key="1">
    <source>
        <dbReference type="ARBA" id="ARBA00004141"/>
    </source>
</evidence>
<accession>W0E7W4</accession>
<dbReference type="STRING" id="871968.DESME_07105"/>
<gene>
    <name evidence="7" type="ORF">DESME_07105</name>
</gene>
<feature type="transmembrane region" description="Helical" evidence="6">
    <location>
        <begin position="59"/>
        <end position="77"/>
    </location>
</feature>
<reference evidence="7 8" key="1">
    <citation type="submission" date="2013-12" db="EMBL/GenBank/DDBJ databases">
        <authorList>
            <consortium name="DOE Joint Genome Institute"/>
            <person name="Smidt H."/>
            <person name="Huntemann M."/>
            <person name="Han J."/>
            <person name="Chen A."/>
            <person name="Kyrpides N."/>
            <person name="Mavromatis K."/>
            <person name="Markowitz V."/>
            <person name="Palaniappan K."/>
            <person name="Ivanova N."/>
            <person name="Schaumberg A."/>
            <person name="Pati A."/>
            <person name="Liolios K."/>
            <person name="Nordberg H.P."/>
            <person name="Cantor M.N."/>
            <person name="Hua S.X."/>
            <person name="Woyke T."/>
        </authorList>
    </citation>
    <scope>NUCLEOTIDE SEQUENCE [LARGE SCALE GENOMIC DNA]</scope>
    <source>
        <strain evidence="8">DSM 15288</strain>
    </source>
</reference>
<keyword evidence="5 6" id="KW-0472">Membrane</keyword>
<dbReference type="EMBL" id="CP007032">
    <property type="protein sequence ID" value="AHF06857.1"/>
    <property type="molecule type" value="Genomic_DNA"/>
</dbReference>
<name>W0E7W4_9FIRM</name>
<evidence type="ECO:0000313" key="7">
    <source>
        <dbReference type="EMBL" id="AHF06857.1"/>
    </source>
</evidence>
<evidence type="ECO:0000256" key="5">
    <source>
        <dbReference type="ARBA" id="ARBA00023136"/>
    </source>
</evidence>
<dbReference type="KEGG" id="dmt:DESME_07105"/>
<dbReference type="HOGENOM" id="CLU_076147_1_0_9"/>
<evidence type="ECO:0000256" key="2">
    <source>
        <dbReference type="ARBA" id="ARBA00005268"/>
    </source>
</evidence>
<evidence type="ECO:0000313" key="8">
    <source>
        <dbReference type="Proteomes" id="UP000010847"/>
    </source>
</evidence>
<protein>
    <submittedName>
        <fullName evidence="7">Membrane protein</fullName>
    </submittedName>
</protein>
<dbReference type="eggNOG" id="COG0390">
    <property type="taxonomic scope" value="Bacteria"/>
</dbReference>
<dbReference type="RefSeq" id="WP_006715461.1">
    <property type="nucleotide sequence ID" value="NZ_CP007032.1"/>
</dbReference>
<organism evidence="7 8">
    <name type="scientific">Desulfitobacterium metallireducens DSM 15288</name>
    <dbReference type="NCBI Taxonomy" id="871968"/>
    <lineage>
        <taxon>Bacteria</taxon>
        <taxon>Bacillati</taxon>
        <taxon>Bacillota</taxon>
        <taxon>Clostridia</taxon>
        <taxon>Eubacteriales</taxon>
        <taxon>Desulfitobacteriaceae</taxon>
        <taxon>Desulfitobacterium</taxon>
    </lineage>
</organism>
<evidence type="ECO:0000256" key="4">
    <source>
        <dbReference type="ARBA" id="ARBA00022989"/>
    </source>
</evidence>
<dbReference type="Proteomes" id="UP000010847">
    <property type="component" value="Chromosome"/>
</dbReference>
<sequence>MSYLALTLSLGFVGLAAIVSRHQELGLEKDLAVGVIRSFVQLTIVGYLLSYVFASHNNVYIFLMVLVMIFVAARNAANRGKGIPQAQTIVLIGIALSEGITLLLLLGLKIIPATAQYIIPLSGMIVGNSMVAAGVTLNRLSSEFKLRRGEVELALSLGATPKQAALPAIQSAVKAGLIPTVDSMKTVGLVQLPGMMTGQILAGADPVQAVRYQIMVMFMISGASAITSLIVVLLGYTRYFTPHAQLVLGDS</sequence>
<dbReference type="PANTHER" id="PTHR30028:SF0">
    <property type="entry name" value="PROTEIN ALUMINUM SENSITIVE 3"/>
    <property type="match status" value="1"/>
</dbReference>
<dbReference type="GO" id="GO:0005886">
    <property type="term" value="C:plasma membrane"/>
    <property type="evidence" value="ECO:0007669"/>
    <property type="project" value="TreeGrafter"/>
</dbReference>
<dbReference type="AlphaFoldDB" id="W0E7W4"/>
<feature type="transmembrane region" description="Helical" evidence="6">
    <location>
        <begin position="214"/>
        <end position="236"/>
    </location>
</feature>
<proteinExistence type="inferred from homology"/>
<feature type="transmembrane region" description="Helical" evidence="6">
    <location>
        <begin position="89"/>
        <end position="111"/>
    </location>
</feature>
<keyword evidence="8" id="KW-1185">Reference proteome</keyword>
<dbReference type="PANTHER" id="PTHR30028">
    <property type="entry name" value="UPF0014 INNER MEMBRANE PROTEIN YBBM-RELATED"/>
    <property type="match status" value="1"/>
</dbReference>